<feature type="domain" description="HTH luxR-type" evidence="4">
    <location>
        <begin position="149"/>
        <end position="214"/>
    </location>
</feature>
<dbReference type="SUPFAM" id="SSF52172">
    <property type="entry name" value="CheY-like"/>
    <property type="match status" value="1"/>
</dbReference>
<dbReference type="PANTHER" id="PTHR43214:SF43">
    <property type="entry name" value="TWO-COMPONENT RESPONSE REGULATOR"/>
    <property type="match status" value="1"/>
</dbReference>
<dbReference type="CDD" id="cd06170">
    <property type="entry name" value="LuxR_C_like"/>
    <property type="match status" value="1"/>
</dbReference>
<accession>A0ABQ1X139</accession>
<sequence>MIRIALADDHAIIRDGIRALLSGEDDLQVVAEASNGRQLLALLPTVEVDVVLLDINMPEMDGYETLQQLRKHYPQVQVLILSMLSHEEYINRMLEAGALGYVLKNVGKAEIHFAIRAVAEGRQFLCTELGIELLHKLRSRGEKAPVAGENKAVCTLSRRETEVLRLIGEGFTTGEIAEKLFTSKRTIETHRQNIIEKTQVRNTAALIKYAVTQGLL</sequence>
<proteinExistence type="predicted"/>
<protein>
    <submittedName>
        <fullName evidence="6">DNA-binding response regulator</fullName>
    </submittedName>
</protein>
<dbReference type="RefSeq" id="WP_188559029.1">
    <property type="nucleotide sequence ID" value="NZ_BMGS01000009.1"/>
</dbReference>
<dbReference type="PROSITE" id="PS50110">
    <property type="entry name" value="RESPONSE_REGULATORY"/>
    <property type="match status" value="1"/>
</dbReference>
<dbReference type="InterPro" id="IPR016032">
    <property type="entry name" value="Sig_transdc_resp-reg_C-effctor"/>
</dbReference>
<organism evidence="6 7">
    <name type="scientific">Hymenobacter glacieicola</name>
    <dbReference type="NCBI Taxonomy" id="1562124"/>
    <lineage>
        <taxon>Bacteria</taxon>
        <taxon>Pseudomonadati</taxon>
        <taxon>Bacteroidota</taxon>
        <taxon>Cytophagia</taxon>
        <taxon>Cytophagales</taxon>
        <taxon>Hymenobacteraceae</taxon>
        <taxon>Hymenobacter</taxon>
    </lineage>
</organism>
<evidence type="ECO:0000256" key="3">
    <source>
        <dbReference type="PROSITE-ProRule" id="PRU00169"/>
    </source>
</evidence>
<evidence type="ECO:0000313" key="6">
    <source>
        <dbReference type="EMBL" id="GGG54731.1"/>
    </source>
</evidence>
<dbReference type="Pfam" id="PF00196">
    <property type="entry name" value="GerE"/>
    <property type="match status" value="1"/>
</dbReference>
<dbReference type="Gene3D" id="3.40.50.2300">
    <property type="match status" value="1"/>
</dbReference>
<gene>
    <name evidence="6" type="ORF">GCM10011378_33660</name>
</gene>
<dbReference type="Proteomes" id="UP000601361">
    <property type="component" value="Unassembled WGS sequence"/>
</dbReference>
<dbReference type="GO" id="GO:0003677">
    <property type="term" value="F:DNA binding"/>
    <property type="evidence" value="ECO:0007669"/>
    <property type="project" value="UniProtKB-KW"/>
</dbReference>
<keyword evidence="1 3" id="KW-0597">Phosphoprotein</keyword>
<name>A0ABQ1X139_9BACT</name>
<evidence type="ECO:0000256" key="1">
    <source>
        <dbReference type="ARBA" id="ARBA00022553"/>
    </source>
</evidence>
<evidence type="ECO:0000259" key="5">
    <source>
        <dbReference type="PROSITE" id="PS50110"/>
    </source>
</evidence>
<evidence type="ECO:0000313" key="7">
    <source>
        <dbReference type="Proteomes" id="UP000601361"/>
    </source>
</evidence>
<dbReference type="Pfam" id="PF00072">
    <property type="entry name" value="Response_reg"/>
    <property type="match status" value="1"/>
</dbReference>
<dbReference type="InterPro" id="IPR011006">
    <property type="entry name" value="CheY-like_superfamily"/>
</dbReference>
<feature type="domain" description="Response regulatory" evidence="5">
    <location>
        <begin position="3"/>
        <end position="119"/>
    </location>
</feature>
<dbReference type="SUPFAM" id="SSF46894">
    <property type="entry name" value="C-terminal effector domain of the bipartite response regulators"/>
    <property type="match status" value="1"/>
</dbReference>
<dbReference type="InterPro" id="IPR039420">
    <property type="entry name" value="WalR-like"/>
</dbReference>
<dbReference type="SMART" id="SM00421">
    <property type="entry name" value="HTH_LUXR"/>
    <property type="match status" value="1"/>
</dbReference>
<keyword evidence="2 6" id="KW-0238">DNA-binding</keyword>
<evidence type="ECO:0000259" key="4">
    <source>
        <dbReference type="PROSITE" id="PS50043"/>
    </source>
</evidence>
<dbReference type="InterPro" id="IPR001789">
    <property type="entry name" value="Sig_transdc_resp-reg_receiver"/>
</dbReference>
<dbReference type="PRINTS" id="PR00038">
    <property type="entry name" value="HTHLUXR"/>
</dbReference>
<evidence type="ECO:0000256" key="2">
    <source>
        <dbReference type="ARBA" id="ARBA00023125"/>
    </source>
</evidence>
<dbReference type="PANTHER" id="PTHR43214">
    <property type="entry name" value="TWO-COMPONENT RESPONSE REGULATOR"/>
    <property type="match status" value="1"/>
</dbReference>
<dbReference type="InterPro" id="IPR058245">
    <property type="entry name" value="NreC/VraR/RcsB-like_REC"/>
</dbReference>
<comment type="caution">
    <text evidence="6">The sequence shown here is derived from an EMBL/GenBank/DDBJ whole genome shotgun (WGS) entry which is preliminary data.</text>
</comment>
<feature type="modified residue" description="4-aspartylphosphate" evidence="3">
    <location>
        <position position="54"/>
    </location>
</feature>
<dbReference type="CDD" id="cd17535">
    <property type="entry name" value="REC_NarL-like"/>
    <property type="match status" value="1"/>
</dbReference>
<dbReference type="EMBL" id="BMGS01000009">
    <property type="protein sequence ID" value="GGG54731.1"/>
    <property type="molecule type" value="Genomic_DNA"/>
</dbReference>
<keyword evidence="7" id="KW-1185">Reference proteome</keyword>
<dbReference type="SMART" id="SM00448">
    <property type="entry name" value="REC"/>
    <property type="match status" value="1"/>
</dbReference>
<reference evidence="7" key="1">
    <citation type="journal article" date="2019" name="Int. J. Syst. Evol. Microbiol.">
        <title>The Global Catalogue of Microorganisms (GCM) 10K type strain sequencing project: providing services to taxonomists for standard genome sequencing and annotation.</title>
        <authorList>
            <consortium name="The Broad Institute Genomics Platform"/>
            <consortium name="The Broad Institute Genome Sequencing Center for Infectious Disease"/>
            <person name="Wu L."/>
            <person name="Ma J."/>
        </authorList>
    </citation>
    <scope>NUCLEOTIDE SEQUENCE [LARGE SCALE GENOMIC DNA]</scope>
    <source>
        <strain evidence="7">CGMCC 1.12990</strain>
    </source>
</reference>
<dbReference type="InterPro" id="IPR000792">
    <property type="entry name" value="Tscrpt_reg_LuxR_C"/>
</dbReference>
<dbReference type="PROSITE" id="PS50043">
    <property type="entry name" value="HTH_LUXR_2"/>
    <property type="match status" value="1"/>
</dbReference>